<evidence type="ECO:0000259" key="9">
    <source>
        <dbReference type="Pfam" id="PF05712"/>
    </source>
</evidence>
<dbReference type="GeneID" id="34520732"/>
<dbReference type="InterPro" id="IPR008676">
    <property type="entry name" value="MRG"/>
</dbReference>
<evidence type="ECO:0000256" key="2">
    <source>
        <dbReference type="ARBA" id="ARBA00009093"/>
    </source>
</evidence>
<organism evidence="11 12">
    <name type="scientific">Kuraishia capsulata CBS 1993</name>
    <dbReference type="NCBI Taxonomy" id="1382522"/>
    <lineage>
        <taxon>Eukaryota</taxon>
        <taxon>Fungi</taxon>
        <taxon>Dikarya</taxon>
        <taxon>Ascomycota</taxon>
        <taxon>Saccharomycotina</taxon>
        <taxon>Pichiomycetes</taxon>
        <taxon>Pichiales</taxon>
        <taxon>Pichiaceae</taxon>
        <taxon>Kuraishia</taxon>
    </lineage>
</organism>
<evidence type="ECO:0000256" key="7">
    <source>
        <dbReference type="ARBA" id="ARBA00023242"/>
    </source>
</evidence>
<dbReference type="PANTHER" id="PTHR10880">
    <property type="entry name" value="MORTALITY FACTOR 4-LIKE PROTEIN"/>
    <property type="match status" value="1"/>
</dbReference>
<evidence type="ECO:0000256" key="6">
    <source>
        <dbReference type="ARBA" id="ARBA00023163"/>
    </source>
</evidence>
<comment type="similarity">
    <text evidence="2">Belongs to the MRG family.</text>
</comment>
<keyword evidence="12" id="KW-1185">Reference proteome</keyword>
<evidence type="ECO:0000313" key="11">
    <source>
        <dbReference type="EMBL" id="CDK27349.1"/>
    </source>
</evidence>
<comment type="subcellular location">
    <subcellularLocation>
        <location evidence="1">Nucleus</location>
    </subcellularLocation>
</comment>
<feature type="region of interest" description="Disordered" evidence="8">
    <location>
        <begin position="93"/>
        <end position="130"/>
    </location>
</feature>
<dbReference type="GO" id="GO:0006355">
    <property type="term" value="P:regulation of DNA-templated transcription"/>
    <property type="evidence" value="ECO:0007669"/>
    <property type="project" value="InterPro"/>
</dbReference>
<dbReference type="Pfam" id="PF22732">
    <property type="entry name" value="MSL3_chromo-like"/>
    <property type="match status" value="1"/>
</dbReference>
<dbReference type="GO" id="GO:0032221">
    <property type="term" value="C:Rpd3S complex"/>
    <property type="evidence" value="ECO:0007669"/>
    <property type="project" value="EnsemblFungi"/>
</dbReference>
<dbReference type="AlphaFoldDB" id="W6MLG5"/>
<evidence type="ECO:0000256" key="1">
    <source>
        <dbReference type="ARBA" id="ARBA00004123"/>
    </source>
</evidence>
<keyword evidence="5" id="KW-0805">Transcription regulation</keyword>
<dbReference type="RefSeq" id="XP_022459344.1">
    <property type="nucleotide sequence ID" value="XM_022601731.1"/>
</dbReference>
<evidence type="ECO:0000313" key="12">
    <source>
        <dbReference type="Proteomes" id="UP000019384"/>
    </source>
</evidence>
<name>W6MLG5_9ASCO</name>
<dbReference type="InterPro" id="IPR038217">
    <property type="entry name" value="MRG_C_sf"/>
</dbReference>
<dbReference type="Pfam" id="PF05712">
    <property type="entry name" value="MRG"/>
    <property type="match status" value="1"/>
</dbReference>
<dbReference type="STRING" id="1382522.W6MLG5"/>
<dbReference type="InterPro" id="IPR026541">
    <property type="entry name" value="MRG_dom"/>
</dbReference>
<reference evidence="11" key="1">
    <citation type="submission" date="2013-12" db="EMBL/GenBank/DDBJ databases">
        <authorList>
            <person name="Genoscope - CEA"/>
        </authorList>
    </citation>
    <scope>NUCLEOTIDE SEQUENCE</scope>
    <source>
        <strain evidence="11">CBS 1993</strain>
    </source>
</reference>
<proteinExistence type="inferred from homology"/>
<dbReference type="InterPro" id="IPR053820">
    <property type="entry name" value="MSL3_chromo-like"/>
</dbReference>
<feature type="compositionally biased region" description="Basic and acidic residues" evidence="8">
    <location>
        <begin position="103"/>
        <end position="126"/>
    </location>
</feature>
<feature type="domain" description="MSL3 chromodomain-like" evidence="10">
    <location>
        <begin position="55"/>
        <end position="92"/>
    </location>
</feature>
<keyword evidence="6" id="KW-0804">Transcription</keyword>
<dbReference type="InterPro" id="IPR016197">
    <property type="entry name" value="Chromo-like_dom_sf"/>
</dbReference>
<dbReference type="PANTHER" id="PTHR10880:SF15">
    <property type="entry name" value="MSL COMPLEX SUBUNIT 3"/>
    <property type="match status" value="1"/>
</dbReference>
<evidence type="ECO:0000256" key="8">
    <source>
        <dbReference type="SAM" id="MobiDB-lite"/>
    </source>
</evidence>
<dbReference type="OrthoDB" id="124855at2759"/>
<dbReference type="GO" id="GO:0035267">
    <property type="term" value="C:NuA4 histone acetyltransferase complex"/>
    <property type="evidence" value="ECO:0007669"/>
    <property type="project" value="EnsemblFungi"/>
</dbReference>
<accession>W6MLG5</accession>
<dbReference type="HOGENOM" id="CLU_039566_1_1_1"/>
<feature type="domain" description="MRG" evidence="9">
    <location>
        <begin position="123"/>
        <end position="301"/>
    </location>
</feature>
<dbReference type="Proteomes" id="UP000019384">
    <property type="component" value="Unassembled WGS sequence"/>
</dbReference>
<evidence type="ECO:0000256" key="4">
    <source>
        <dbReference type="ARBA" id="ARBA00022853"/>
    </source>
</evidence>
<dbReference type="EMBL" id="HG793128">
    <property type="protein sequence ID" value="CDK27349.1"/>
    <property type="molecule type" value="Genomic_DNA"/>
</dbReference>
<evidence type="ECO:0000259" key="10">
    <source>
        <dbReference type="Pfam" id="PF22732"/>
    </source>
</evidence>
<keyword evidence="4" id="KW-0156">Chromatin regulator</keyword>
<dbReference type="PROSITE" id="PS51640">
    <property type="entry name" value="MRG"/>
    <property type="match status" value="1"/>
</dbReference>
<dbReference type="Gene3D" id="2.30.30.140">
    <property type="match status" value="1"/>
</dbReference>
<dbReference type="Gene3D" id="1.10.274.30">
    <property type="entry name" value="MRG domain"/>
    <property type="match status" value="1"/>
</dbReference>
<dbReference type="GO" id="GO:0006325">
    <property type="term" value="P:chromatin organization"/>
    <property type="evidence" value="ECO:0007669"/>
    <property type="project" value="UniProtKB-KW"/>
</dbReference>
<protein>
    <recommendedName>
        <fullName evidence="3">Chromatin modification-related protein EAF3</fullName>
    </recommendedName>
</protein>
<gene>
    <name evidence="11" type="ORF">KUCA_T00003327001</name>
</gene>
<reference evidence="11" key="2">
    <citation type="submission" date="2014-02" db="EMBL/GenBank/DDBJ databases">
        <title>Complete DNA sequence of /Kuraishia capsulata/ illustrates novel genomic features among budding yeasts (/Saccharomycotina/).</title>
        <authorList>
            <person name="Morales L."/>
            <person name="Noel B."/>
            <person name="Porcel B."/>
            <person name="Marcet-Houben M."/>
            <person name="Hullo M-F."/>
            <person name="Sacerdot C."/>
            <person name="Tekaia F."/>
            <person name="Leh-Louis V."/>
            <person name="Despons L."/>
            <person name="Khanna V."/>
            <person name="Aury J-M."/>
            <person name="Barbe V."/>
            <person name="Couloux A."/>
            <person name="Labadie K."/>
            <person name="Pelletier E."/>
            <person name="Souciet J-L."/>
            <person name="Boekhout T."/>
            <person name="Gabaldon T."/>
            <person name="Wincker P."/>
            <person name="Dujon B."/>
        </authorList>
    </citation>
    <scope>NUCLEOTIDE SEQUENCE</scope>
    <source>
        <strain evidence="11">CBS 1993</strain>
    </source>
</reference>
<dbReference type="SUPFAM" id="SSF54160">
    <property type="entry name" value="Chromo domain-like"/>
    <property type="match status" value="1"/>
</dbReference>
<evidence type="ECO:0000256" key="3">
    <source>
        <dbReference type="ARBA" id="ARBA00018505"/>
    </source>
</evidence>
<sequence>MGLSVESRCLAYHGPLLYEAKVLKVHEKNKDTVKVKDGTEAVDPETFPLEFKDRHLYFIHYRGWKSSWDEWVQDDRVLAYDEENLKKQKELKAALAKANQPPPKEKKEKEKKEPVTRRTKKPKEEASLESEDEFLRRPEIAMTIPDNLKSLLVDDWELVTKEKQLVRLPAKTSVKQILDEYGEIALKGKAVHSADYDNTVEIVKGLNLYFDRCLGSILLYQLERRQLLDVQTYPVNAGKTPSEIYGVEHLLRLLVTLPGLIAQTSMDQQSISLMREFVEKLLRWLDEKAKSNELFVKDYENVSPAYEALSRS</sequence>
<evidence type="ECO:0000256" key="5">
    <source>
        <dbReference type="ARBA" id="ARBA00023015"/>
    </source>
</evidence>
<keyword evidence="7" id="KW-0539">Nucleus</keyword>
<dbReference type="PIRSF" id="PIRSF038133">
    <property type="entry name" value="HAT_Nua4_EAF3/MRG15"/>
    <property type="match status" value="1"/>
</dbReference>